<dbReference type="Proteomes" id="UP000193642">
    <property type="component" value="Unassembled WGS sequence"/>
</dbReference>
<evidence type="ECO:0000313" key="3">
    <source>
        <dbReference type="Proteomes" id="UP000193642"/>
    </source>
</evidence>
<dbReference type="EMBL" id="MCGO01000043">
    <property type="protein sequence ID" value="ORY38629.1"/>
    <property type="molecule type" value="Genomic_DNA"/>
</dbReference>
<evidence type="ECO:0000313" key="2">
    <source>
        <dbReference type="EMBL" id="ORY38629.1"/>
    </source>
</evidence>
<proteinExistence type="predicted"/>
<sequence length="272" mass="29568">MSTSLPTRRRSTKAKATPTTPTISSPLQRRHSEEPRSTTSLLSPVQAPQHHLSVAAMLQHGNAFWLSPTLLASPISAPQNLPPLQLPAQQQQHQQQPTPLENIELIQSFQFPESELPPTQPFPLYTYTHLQQRSTNTPTWGSIYSNNSDSCDTTTFDSEELFAIQPNPSFGTSPPQQLDSLLANSLAIRNSRPTSHRSSPYLVPKNLSPVLPPSNLDALLFGPTETAVPSGSSSAPIGFSFTASQLHGQSSEDILSAGSSFSTDLFGFLDQQ</sequence>
<comment type="caution">
    <text evidence="2">The sequence shown here is derived from an EMBL/GenBank/DDBJ whole genome shotgun (WGS) entry which is preliminary data.</text>
</comment>
<keyword evidence="3" id="KW-1185">Reference proteome</keyword>
<gene>
    <name evidence="2" type="ORF">BCR33DRAFT_720644</name>
</gene>
<reference evidence="2 3" key="1">
    <citation type="submission" date="2016-07" db="EMBL/GenBank/DDBJ databases">
        <title>Pervasive Adenine N6-methylation of Active Genes in Fungi.</title>
        <authorList>
            <consortium name="DOE Joint Genome Institute"/>
            <person name="Mondo S.J."/>
            <person name="Dannebaum R.O."/>
            <person name="Kuo R.C."/>
            <person name="Labutti K."/>
            <person name="Haridas S."/>
            <person name="Kuo A."/>
            <person name="Salamov A."/>
            <person name="Ahrendt S.R."/>
            <person name="Lipzen A."/>
            <person name="Sullivan W."/>
            <person name="Andreopoulos W.B."/>
            <person name="Clum A."/>
            <person name="Lindquist E."/>
            <person name="Daum C."/>
            <person name="Ramamoorthy G.K."/>
            <person name="Gryganskyi A."/>
            <person name="Culley D."/>
            <person name="Magnuson J.K."/>
            <person name="James T.Y."/>
            <person name="O'Malley M.A."/>
            <person name="Stajich J.E."/>
            <person name="Spatafora J.W."/>
            <person name="Visel A."/>
            <person name="Grigoriev I.V."/>
        </authorList>
    </citation>
    <scope>NUCLEOTIDE SEQUENCE [LARGE SCALE GENOMIC DNA]</scope>
    <source>
        <strain evidence="2 3">JEL800</strain>
    </source>
</reference>
<protein>
    <submittedName>
        <fullName evidence="2">Uncharacterized protein</fullName>
    </submittedName>
</protein>
<organism evidence="2 3">
    <name type="scientific">Rhizoclosmatium globosum</name>
    <dbReference type="NCBI Taxonomy" id="329046"/>
    <lineage>
        <taxon>Eukaryota</taxon>
        <taxon>Fungi</taxon>
        <taxon>Fungi incertae sedis</taxon>
        <taxon>Chytridiomycota</taxon>
        <taxon>Chytridiomycota incertae sedis</taxon>
        <taxon>Chytridiomycetes</taxon>
        <taxon>Chytridiales</taxon>
        <taxon>Chytriomycetaceae</taxon>
        <taxon>Rhizoclosmatium</taxon>
    </lineage>
</organism>
<feature type="region of interest" description="Disordered" evidence="1">
    <location>
        <begin position="1"/>
        <end position="45"/>
    </location>
</feature>
<feature type="compositionally biased region" description="Low complexity" evidence="1">
    <location>
        <begin position="14"/>
        <end position="26"/>
    </location>
</feature>
<name>A0A1Y2BV46_9FUNG</name>
<accession>A0A1Y2BV46</accession>
<dbReference type="AlphaFoldDB" id="A0A1Y2BV46"/>
<evidence type="ECO:0000256" key="1">
    <source>
        <dbReference type="SAM" id="MobiDB-lite"/>
    </source>
</evidence>